<dbReference type="InterPro" id="IPR046840">
    <property type="entry name" value="SpoIVA_C"/>
</dbReference>
<accession>A0A6A7KA06</accession>
<dbReference type="InterPro" id="IPR014201">
    <property type="entry name" value="Spore_IV_A"/>
</dbReference>
<dbReference type="InterPro" id="IPR046842">
    <property type="entry name" value="SpoIVA_ATPase"/>
</dbReference>
<gene>
    <name evidence="4" type="primary">spoIVA</name>
    <name evidence="4" type="ORF">GC105_09460</name>
</gene>
<organism evidence="4 5">
    <name type="scientific">Alkalibaculum sporogenes</name>
    <dbReference type="NCBI Taxonomy" id="2655001"/>
    <lineage>
        <taxon>Bacteria</taxon>
        <taxon>Bacillati</taxon>
        <taxon>Bacillota</taxon>
        <taxon>Clostridia</taxon>
        <taxon>Eubacteriales</taxon>
        <taxon>Eubacteriaceae</taxon>
        <taxon>Alkalibaculum</taxon>
    </lineage>
</organism>
<dbReference type="Gene3D" id="3.40.50.300">
    <property type="entry name" value="P-loop containing nucleotide triphosphate hydrolases"/>
    <property type="match status" value="1"/>
</dbReference>
<name>A0A6A7KA06_9FIRM</name>
<dbReference type="GO" id="GO:0043934">
    <property type="term" value="P:sporulation"/>
    <property type="evidence" value="ECO:0007669"/>
    <property type="project" value="InterPro"/>
</dbReference>
<evidence type="ECO:0000259" key="1">
    <source>
        <dbReference type="Pfam" id="PF09547"/>
    </source>
</evidence>
<evidence type="ECO:0000259" key="2">
    <source>
        <dbReference type="Pfam" id="PF20438"/>
    </source>
</evidence>
<feature type="domain" description="Sporulation stage IV protein A C-terminal" evidence="3">
    <location>
        <begin position="414"/>
        <end position="488"/>
    </location>
</feature>
<dbReference type="AlphaFoldDB" id="A0A6A7KA06"/>
<dbReference type="InterPro" id="IPR046841">
    <property type="entry name" value="SpoIVA_middle"/>
</dbReference>
<feature type="domain" description="Stage IV sporulation protein A middle" evidence="2">
    <location>
        <begin position="237"/>
        <end position="412"/>
    </location>
</feature>
<dbReference type="GO" id="GO:0005524">
    <property type="term" value="F:ATP binding"/>
    <property type="evidence" value="ECO:0007669"/>
    <property type="project" value="InterPro"/>
</dbReference>
<dbReference type="PIRSF" id="PIRSF007466">
    <property type="entry name" value="SpoIVA"/>
    <property type="match status" value="1"/>
</dbReference>
<dbReference type="Pfam" id="PF20439">
    <property type="entry name" value="SpoIVA_C"/>
    <property type="match status" value="1"/>
</dbReference>
<evidence type="ECO:0000313" key="4">
    <source>
        <dbReference type="EMBL" id="MPW26017.1"/>
    </source>
</evidence>
<protein>
    <submittedName>
        <fullName evidence="4">Stage IV sporulation protein A</fullName>
    </submittedName>
</protein>
<reference evidence="4 5" key="1">
    <citation type="submission" date="2019-10" db="EMBL/GenBank/DDBJ databases">
        <title>Alkalibaculum tamaniensis sp.nov., a new alkaliphilic acetogen, isolated on methoxylated aromatics from a mud volcano.</title>
        <authorList>
            <person name="Khomyakova M.A."/>
            <person name="Merkel A.Y."/>
            <person name="Bonch-Osmolovskaya E.A."/>
            <person name="Slobodkin A.I."/>
        </authorList>
    </citation>
    <scope>NUCLEOTIDE SEQUENCE [LARGE SCALE GENOMIC DNA]</scope>
    <source>
        <strain evidence="4 5">M08DMB</strain>
    </source>
</reference>
<dbReference type="SUPFAM" id="SSF52540">
    <property type="entry name" value="P-loop containing nucleoside triphosphate hydrolases"/>
    <property type="match status" value="1"/>
</dbReference>
<dbReference type="NCBIfam" id="TIGR02836">
    <property type="entry name" value="spore_IV_A"/>
    <property type="match status" value="1"/>
</dbReference>
<comment type="caution">
    <text evidence="4">The sequence shown here is derived from an EMBL/GenBank/DDBJ whole genome shotgun (WGS) entry which is preliminary data.</text>
</comment>
<sequence>MNFNVYEDIAQRTNGDIYLGVVGPVRTGKSTFIKKFMEKLVIPNMEHEFQALRAKDELPQSGSGRTIMTTEPKFVPNEAINVSLDDKSSMKVRLIDCVGYLIDDVIGSVEDGAPRMIMTPWSDTPVTFAKAAETGTQKVIQDHSTIGILVTTDGSIVDIPREKYLEAEERVVKELKEINKPFVIILNTRYPNSEEISVLKDQLAEKYDTTVIPVDIANIEVKDITNILQEVLYEFPIKEIKFNVPIWLKGIDDSEVVKQNMMELIQQKISSSVKIRDILREVEVDFTNISVKPGKINLGKGEINFDFNVDDKTFYSSLNLNTSEQLNNKLDLMNYIKEISEINAEYTKIKSALDSAKNRGYGIVLPESSELKLESPEISGHGNRYGMRLKASAPSIHLISAHVDTEVTPFIGSQSECERIMSEMMEQFEEDPEKMWQMEIFGKNLNELVMTNLNSKIARMSEDNQDKIKATLSKVLNENGRGIVFIII</sequence>
<proteinExistence type="predicted"/>
<keyword evidence="5" id="KW-1185">Reference proteome</keyword>
<dbReference type="GO" id="GO:0016887">
    <property type="term" value="F:ATP hydrolysis activity"/>
    <property type="evidence" value="ECO:0007669"/>
    <property type="project" value="InterPro"/>
</dbReference>
<dbReference type="Proteomes" id="UP000440004">
    <property type="component" value="Unassembled WGS sequence"/>
</dbReference>
<dbReference type="RefSeq" id="WP_152804094.1">
    <property type="nucleotide sequence ID" value="NZ_WHNX01000013.1"/>
</dbReference>
<dbReference type="Pfam" id="PF20438">
    <property type="entry name" value="SpoIVA_middle"/>
    <property type="match status" value="1"/>
</dbReference>
<dbReference type="InterPro" id="IPR027417">
    <property type="entry name" value="P-loop_NTPase"/>
</dbReference>
<feature type="domain" description="Stage IV sporulation protein A ATPase" evidence="1">
    <location>
        <begin position="2"/>
        <end position="236"/>
    </location>
</feature>
<dbReference type="Pfam" id="PF09547">
    <property type="entry name" value="SpoIVA_ATPase"/>
    <property type="match status" value="1"/>
</dbReference>
<dbReference type="EMBL" id="WHNX01000013">
    <property type="protein sequence ID" value="MPW26017.1"/>
    <property type="molecule type" value="Genomic_DNA"/>
</dbReference>
<evidence type="ECO:0000313" key="5">
    <source>
        <dbReference type="Proteomes" id="UP000440004"/>
    </source>
</evidence>
<evidence type="ECO:0000259" key="3">
    <source>
        <dbReference type="Pfam" id="PF20439"/>
    </source>
</evidence>